<dbReference type="AlphaFoldDB" id="A0A3S4YXG6"/>
<comment type="function">
    <text evidence="9">Channel that opens in response to stretch forces in the membrane lipid bilayer. May participate in the regulation of osmotic pressure changes within the cell.</text>
</comment>
<proteinExistence type="inferred from homology"/>
<dbReference type="NCBIfam" id="TIGR00220">
    <property type="entry name" value="mscL"/>
    <property type="match status" value="1"/>
</dbReference>
<evidence type="ECO:0000256" key="8">
    <source>
        <dbReference type="ARBA" id="ARBA00023303"/>
    </source>
</evidence>
<evidence type="ECO:0000256" key="2">
    <source>
        <dbReference type="ARBA" id="ARBA00022448"/>
    </source>
</evidence>
<keyword evidence="2 9" id="KW-0813">Transport</keyword>
<evidence type="ECO:0000256" key="1">
    <source>
        <dbReference type="ARBA" id="ARBA00004141"/>
    </source>
</evidence>
<dbReference type="PANTHER" id="PTHR30266:SF2">
    <property type="entry name" value="LARGE-CONDUCTANCE MECHANOSENSITIVE CHANNEL"/>
    <property type="match status" value="1"/>
</dbReference>
<accession>A0A3S4YXG6</accession>
<feature type="transmembrane region" description="Helical" evidence="9">
    <location>
        <begin position="68"/>
        <end position="93"/>
    </location>
</feature>
<evidence type="ECO:0000256" key="7">
    <source>
        <dbReference type="ARBA" id="ARBA00023136"/>
    </source>
</evidence>
<dbReference type="Proteomes" id="UP000269542">
    <property type="component" value="Chromosome"/>
</dbReference>
<protein>
    <recommendedName>
        <fullName evidence="9">Large-conductance mechanosensitive channel</fullName>
    </recommendedName>
</protein>
<keyword evidence="6 9" id="KW-0406">Ion transport</keyword>
<evidence type="ECO:0000313" key="11">
    <source>
        <dbReference type="Proteomes" id="UP000269542"/>
    </source>
</evidence>
<dbReference type="HAMAP" id="MF_00115">
    <property type="entry name" value="MscL"/>
    <property type="match status" value="1"/>
</dbReference>
<dbReference type="Gene3D" id="1.10.1200.120">
    <property type="entry name" value="Large-conductance mechanosensitive channel, MscL, domain 1"/>
    <property type="match status" value="1"/>
</dbReference>
<dbReference type="SUPFAM" id="SSF81330">
    <property type="entry name" value="Gated mechanosensitive channel"/>
    <property type="match status" value="1"/>
</dbReference>
<dbReference type="GO" id="GO:0005886">
    <property type="term" value="C:plasma membrane"/>
    <property type="evidence" value="ECO:0007669"/>
    <property type="project" value="UniProtKB-SubCell"/>
</dbReference>
<evidence type="ECO:0000256" key="4">
    <source>
        <dbReference type="ARBA" id="ARBA00022692"/>
    </source>
</evidence>
<dbReference type="InterPro" id="IPR037673">
    <property type="entry name" value="MSC/AndL"/>
</dbReference>
<keyword evidence="7 9" id="KW-0472">Membrane</keyword>
<keyword evidence="5 9" id="KW-1133">Transmembrane helix</keyword>
<dbReference type="KEGG" id="tbw:NCTC13354_00668"/>
<keyword evidence="3 9" id="KW-1003">Cell membrane</keyword>
<dbReference type="RefSeq" id="WP_126416134.1">
    <property type="nucleotide sequence ID" value="NZ_LR134476.1"/>
</dbReference>
<dbReference type="EMBL" id="LR134476">
    <property type="protein sequence ID" value="VEI12970.1"/>
    <property type="molecule type" value="Genomic_DNA"/>
</dbReference>
<comment type="subunit">
    <text evidence="9">Homopentamer.</text>
</comment>
<reference evidence="10 11" key="1">
    <citation type="submission" date="2018-12" db="EMBL/GenBank/DDBJ databases">
        <authorList>
            <consortium name="Pathogen Informatics"/>
        </authorList>
    </citation>
    <scope>NUCLEOTIDE SEQUENCE [LARGE SCALE GENOMIC DNA]</scope>
    <source>
        <strain evidence="10 11">NCTC13354</strain>
    </source>
</reference>
<feature type="transmembrane region" description="Helical" evidence="9">
    <location>
        <begin position="20"/>
        <end position="48"/>
    </location>
</feature>
<comment type="similarity">
    <text evidence="9">Belongs to the MscL family.</text>
</comment>
<dbReference type="InterPro" id="IPR001185">
    <property type="entry name" value="MS_channel"/>
</dbReference>
<keyword evidence="4 9" id="KW-0812">Transmembrane</keyword>
<dbReference type="PRINTS" id="PR01264">
    <property type="entry name" value="MECHCHANNEL"/>
</dbReference>
<evidence type="ECO:0000256" key="6">
    <source>
        <dbReference type="ARBA" id="ARBA00023065"/>
    </source>
</evidence>
<dbReference type="Pfam" id="PF01741">
    <property type="entry name" value="MscL"/>
    <property type="match status" value="1"/>
</dbReference>
<dbReference type="OrthoDB" id="9810350at2"/>
<evidence type="ECO:0000256" key="3">
    <source>
        <dbReference type="ARBA" id="ARBA00022475"/>
    </source>
</evidence>
<gene>
    <name evidence="9 10" type="primary">mscL</name>
    <name evidence="10" type="ORF">NCTC13354_00668</name>
</gene>
<comment type="subcellular location">
    <subcellularLocation>
        <location evidence="9">Cell membrane</location>
        <topology evidence="9">Multi-pass membrane protein</topology>
    </subcellularLocation>
    <subcellularLocation>
        <location evidence="1">Membrane</location>
        <topology evidence="1">Multi-pass membrane protein</topology>
    </subcellularLocation>
</comment>
<dbReference type="GO" id="GO:0008381">
    <property type="term" value="F:mechanosensitive monoatomic ion channel activity"/>
    <property type="evidence" value="ECO:0007669"/>
    <property type="project" value="UniProtKB-UniRule"/>
</dbReference>
<name>A0A3S4YXG6_9ACTO</name>
<keyword evidence="11" id="KW-1185">Reference proteome</keyword>
<keyword evidence="8 9" id="KW-0407">Ion channel</keyword>
<dbReference type="InterPro" id="IPR036019">
    <property type="entry name" value="MscL_channel"/>
</dbReference>
<evidence type="ECO:0000256" key="5">
    <source>
        <dbReference type="ARBA" id="ARBA00022989"/>
    </source>
</evidence>
<evidence type="ECO:0000256" key="9">
    <source>
        <dbReference type="HAMAP-Rule" id="MF_00115"/>
    </source>
</evidence>
<organism evidence="10 11">
    <name type="scientific">Trueperella bialowiezensis</name>
    <dbReference type="NCBI Taxonomy" id="312285"/>
    <lineage>
        <taxon>Bacteria</taxon>
        <taxon>Bacillati</taxon>
        <taxon>Actinomycetota</taxon>
        <taxon>Actinomycetes</taxon>
        <taxon>Actinomycetales</taxon>
        <taxon>Actinomycetaceae</taxon>
        <taxon>Trueperella</taxon>
    </lineage>
</organism>
<evidence type="ECO:0000313" key="10">
    <source>
        <dbReference type="EMBL" id="VEI12970.1"/>
    </source>
</evidence>
<dbReference type="PANTHER" id="PTHR30266">
    <property type="entry name" value="MECHANOSENSITIVE CHANNEL MSCL"/>
    <property type="match status" value="1"/>
</dbReference>
<sequence length="133" mass="14269">MKQALNGFKDFIARGNVVDLAVGVIIAGAFSSIVTALNESVLMPLIAAVFGKPNFDRIWTIHLNGATILPGTLITTGVNFLIIAGALYFFVVLPMGKLSKSKADDDAEPEQPVKTDEALLLTEIRDLLKQNQG</sequence>